<organism evidence="2 3">
    <name type="scientific">Oxobacter pfennigii</name>
    <dbReference type="NCBI Taxonomy" id="36849"/>
    <lineage>
        <taxon>Bacteria</taxon>
        <taxon>Bacillati</taxon>
        <taxon>Bacillota</taxon>
        <taxon>Clostridia</taxon>
        <taxon>Eubacteriales</taxon>
        <taxon>Clostridiaceae</taxon>
        <taxon>Oxobacter</taxon>
    </lineage>
</organism>
<dbReference type="STRING" id="36849.OXPF_11490"/>
<comment type="caution">
    <text evidence="2">The sequence shown here is derived from an EMBL/GenBank/DDBJ whole genome shotgun (WGS) entry which is preliminary data.</text>
</comment>
<keyword evidence="1" id="KW-0812">Transmembrane</keyword>
<gene>
    <name evidence="2" type="ORF">OXPF_11490</name>
</gene>
<accession>A0A0P8WC14</accession>
<evidence type="ECO:0008006" key="4">
    <source>
        <dbReference type="Google" id="ProtNLM"/>
    </source>
</evidence>
<evidence type="ECO:0000313" key="2">
    <source>
        <dbReference type="EMBL" id="KPU45257.1"/>
    </source>
</evidence>
<evidence type="ECO:0000313" key="3">
    <source>
        <dbReference type="Proteomes" id="UP000050326"/>
    </source>
</evidence>
<keyword evidence="1" id="KW-1133">Transmembrane helix</keyword>
<reference evidence="2 3" key="1">
    <citation type="submission" date="2015-09" db="EMBL/GenBank/DDBJ databases">
        <title>Genome sequence of Oxobacter pfennigii DSM 3222.</title>
        <authorList>
            <person name="Poehlein A."/>
            <person name="Bengelsdorf F.R."/>
            <person name="Schiel-Bengelsdorf B."/>
            <person name="Duerre P."/>
            <person name="Daniel R."/>
        </authorList>
    </citation>
    <scope>NUCLEOTIDE SEQUENCE [LARGE SCALE GENOMIC DNA]</scope>
    <source>
        <strain evidence="2 3">DSM 3222</strain>
    </source>
</reference>
<keyword evidence="3" id="KW-1185">Reference proteome</keyword>
<sequence>MMCNFAYRRVLIVLSRIVLCSAGLCFLYSISSYAYEKSPKYILVYKNLYEYGKDESSILNIYCRLKSDGKNVLLLQADNIDNHKIEQGDKIIIVPYSFNYQSEYKLITDAYANNEVLVYGEQNIWSEKLLENKKLFIEIDKIYPFSDLNKVMDMADSLNENGITPVFTVMPVYDNYTLEAYDKYIEVLKYIGKNGGQFFVHEPIINEDGTYNMDSKPLLKRAVEEYRKRGIDIVGIKISMDRLFSSNEIFKDLYLPFILVTEQEGKISSSLDLYKISDMISGHVMITGRKADKYNIFSYMSKGNYIYEDLISLDINKDSEDLDALLDMLRSEKIEVADFKTKNFDYSPDDNNVNIPKEEEKPKTQLDQFKELEIEKIKGSNLEEEKPGEVGYDISQIIDIGIKASVAIICILSIYIYIGRRYDIKKLFK</sequence>
<dbReference type="Proteomes" id="UP000050326">
    <property type="component" value="Unassembled WGS sequence"/>
</dbReference>
<keyword evidence="1" id="KW-0472">Membrane</keyword>
<protein>
    <recommendedName>
        <fullName evidence="4">DUF2334 domain-containing protein</fullName>
    </recommendedName>
</protein>
<feature type="transmembrane region" description="Helical" evidence="1">
    <location>
        <begin position="400"/>
        <end position="418"/>
    </location>
</feature>
<dbReference type="AlphaFoldDB" id="A0A0P8WC14"/>
<name>A0A0P8WC14_9CLOT</name>
<evidence type="ECO:0000256" key="1">
    <source>
        <dbReference type="SAM" id="Phobius"/>
    </source>
</evidence>
<proteinExistence type="predicted"/>
<dbReference type="EMBL" id="LKET01000026">
    <property type="protein sequence ID" value="KPU45257.1"/>
    <property type="molecule type" value="Genomic_DNA"/>
</dbReference>